<organism evidence="1 2">
    <name type="scientific">Blautia parvula</name>
    <dbReference type="NCBI Taxonomy" id="2877527"/>
    <lineage>
        <taxon>Bacteria</taxon>
        <taxon>Bacillati</taxon>
        <taxon>Bacillota</taxon>
        <taxon>Clostridia</taxon>
        <taxon>Lachnospirales</taxon>
        <taxon>Lachnospiraceae</taxon>
        <taxon>Blautia</taxon>
    </lineage>
</organism>
<reference evidence="1 2" key="1">
    <citation type="submission" date="2024-04" db="EMBL/GenBank/DDBJ databases">
        <title>Defined microbial consortia suppress multidrug-resistant proinflammatory Enterobacteriaceae via ecological control.</title>
        <authorList>
            <person name="Furuichi M."/>
            <person name="Kawaguchi T."/>
            <person name="Pust M."/>
            <person name="Yasuma K."/>
            <person name="Plichta D."/>
            <person name="Hasegawa N."/>
            <person name="Ohya T."/>
            <person name="Bhattarai S."/>
            <person name="Sasajima S."/>
            <person name="Aoto Y."/>
            <person name="Tuganbaev T."/>
            <person name="Yaginuma M."/>
            <person name="Ueda M."/>
            <person name="Okahashi N."/>
            <person name="Amafuji K."/>
            <person name="Kiridooshi Y."/>
            <person name="Sugita K."/>
            <person name="Strazar M."/>
            <person name="Skelly A."/>
            <person name="Suda W."/>
            <person name="Hattori M."/>
            <person name="Nakamoto N."/>
            <person name="Caballero S."/>
            <person name="Norman J."/>
            <person name="Olle B."/>
            <person name="Tanoue T."/>
            <person name="Arita M."/>
            <person name="Bucci V."/>
            <person name="Atarashi K."/>
            <person name="Xavier R."/>
            <person name="Honda K."/>
        </authorList>
    </citation>
    <scope>NUCLEOTIDE SEQUENCE [LARGE SCALE GENOMIC DNA]</scope>
    <source>
        <strain evidence="2">k34-0107-D12</strain>
    </source>
</reference>
<evidence type="ECO:0000313" key="1">
    <source>
        <dbReference type="EMBL" id="GAA6497599.1"/>
    </source>
</evidence>
<sequence length="93" mass="10465">MLASDMQAGEISEIFVAGQNMLVMKCLEREDSGYVPLEGVRGVLESQIRTESTRYMRENPGMPIQGVPGFFCIRRFLDRTAGQQIFKLDLTCS</sequence>
<name>A0ABQ0BM41_9FIRM</name>
<dbReference type="Proteomes" id="UP001600941">
    <property type="component" value="Unassembled WGS sequence"/>
</dbReference>
<comment type="caution">
    <text evidence="1">The sequence shown here is derived from an EMBL/GenBank/DDBJ whole genome shotgun (WGS) entry which is preliminary data.</text>
</comment>
<dbReference type="EMBL" id="BAABZQ010000001">
    <property type="protein sequence ID" value="GAA6497599.1"/>
    <property type="molecule type" value="Genomic_DNA"/>
</dbReference>
<gene>
    <name evidence="1" type="ORF">K340107D12_04150</name>
</gene>
<protein>
    <submittedName>
        <fullName evidence="1">Uncharacterized protein</fullName>
    </submittedName>
</protein>
<evidence type="ECO:0000313" key="2">
    <source>
        <dbReference type="Proteomes" id="UP001600941"/>
    </source>
</evidence>
<proteinExistence type="predicted"/>
<accession>A0ABQ0BM41</accession>
<keyword evidence="2" id="KW-1185">Reference proteome</keyword>